<feature type="chain" id="PRO_5002101943" description="Capsule assembly Wzi family protein" evidence="1">
    <location>
        <begin position="22"/>
        <end position="506"/>
    </location>
</feature>
<dbReference type="Gene3D" id="2.40.160.130">
    <property type="entry name" value="Capsule assembly protein Wzi"/>
    <property type="match status" value="1"/>
</dbReference>
<dbReference type="Proteomes" id="UP000035036">
    <property type="component" value="Chromosome"/>
</dbReference>
<dbReference type="InterPro" id="IPR026950">
    <property type="entry name" value="Caps_assemb_Wzi"/>
</dbReference>
<sequence length="506" mass="56273">MKKVLCLLTVALVFCAGSVHAATASANIPLDSWIYPALDKLEGLGHIETSLQGSRPYTRLAAARLVRSAENSERTAATPVARELLDVLRREFDTELRELSGDIATGSYLKPLRSMRLQGGYRSGDPSFLPRSDARQFALDYNRDGLTQEEDGAGLVSFASEARLGSRFLLSASPLFEFDNEGTSSRLLEGKAALALGPLEISVGRQSLWWGQGRHGSLVLTNNAKPQDMLRITNPSPTLLPWVFKYLGPFRFDVFWSRLDDNRTVSDPYFGGARVNFRPLPWVELGASRTVMFGGKGRPSIDLDEFITILGGKNLEGEEDSSNSVAALDGRILLPFAYNAEIYGELGGEDEAGGFISQKAWLLGLYLPRIEPSGRASLRLEYADLTVKRGRNSVWYRHSVYRSGYTYDERVMGHHVGGGATDLFSELSIYFPKGWTLGLELDYQRRGADQPVWEKHLQPALEIAWQPSRLLRISGRYAVDFVENFEFVAGRDETFHLAFLTVDLSL</sequence>
<feature type="signal peptide" evidence="1">
    <location>
        <begin position="1"/>
        <end position="21"/>
    </location>
</feature>
<gene>
    <name evidence="2" type="ORF">GSUB_15450</name>
</gene>
<dbReference type="HOGENOM" id="CLU_033718_0_0_7"/>
<name>A0A0B5FJW1_9BACT</name>
<reference evidence="2 3" key="1">
    <citation type="journal article" date="2015" name="Genome Announc.">
        <title>Genomes of Geoalkalibacter ferrihydriticus Z-0531T and Geoalkalibacter subterraneus Red1T, Two Haloalkaliphilic Metal-Reducing Deltaproteobacteria.</title>
        <authorList>
            <person name="Badalamenti J.P."/>
            <person name="Krajmalnik-Brown R."/>
            <person name="Torres C.I."/>
            <person name="Bond D.R."/>
        </authorList>
    </citation>
    <scope>NUCLEOTIDE SEQUENCE [LARGE SCALE GENOMIC DNA]</scope>
    <source>
        <strain evidence="2 3">Red1</strain>
    </source>
</reference>
<evidence type="ECO:0000313" key="3">
    <source>
        <dbReference type="Proteomes" id="UP000035036"/>
    </source>
</evidence>
<dbReference type="RefSeq" id="WP_040201610.1">
    <property type="nucleotide sequence ID" value="NZ_CP010311.1"/>
</dbReference>
<dbReference type="AlphaFoldDB" id="A0A0B5FJW1"/>
<dbReference type="STRING" id="483547.GSUB_15450"/>
<evidence type="ECO:0008006" key="4">
    <source>
        <dbReference type="Google" id="ProtNLM"/>
    </source>
</evidence>
<dbReference type="InterPro" id="IPR038636">
    <property type="entry name" value="Wzi_sf"/>
</dbReference>
<keyword evidence="3" id="KW-1185">Reference proteome</keyword>
<dbReference type="OrthoDB" id="101884at2"/>
<keyword evidence="1" id="KW-0732">Signal</keyword>
<proteinExistence type="predicted"/>
<accession>A0A0B5FJW1</accession>
<protein>
    <recommendedName>
        <fullName evidence="4">Capsule assembly Wzi family protein</fullName>
    </recommendedName>
</protein>
<dbReference type="Pfam" id="PF14052">
    <property type="entry name" value="Caps_assemb_Wzi"/>
    <property type="match status" value="1"/>
</dbReference>
<organism evidence="2 3">
    <name type="scientific">Geoalkalibacter subterraneus</name>
    <dbReference type="NCBI Taxonomy" id="483547"/>
    <lineage>
        <taxon>Bacteria</taxon>
        <taxon>Pseudomonadati</taxon>
        <taxon>Thermodesulfobacteriota</taxon>
        <taxon>Desulfuromonadia</taxon>
        <taxon>Desulfuromonadales</taxon>
        <taxon>Geoalkalibacteraceae</taxon>
        <taxon>Geoalkalibacter</taxon>
    </lineage>
</organism>
<dbReference type="KEGG" id="gsb:GSUB_15450"/>
<evidence type="ECO:0000256" key="1">
    <source>
        <dbReference type="SAM" id="SignalP"/>
    </source>
</evidence>
<dbReference type="EMBL" id="CP010311">
    <property type="protein sequence ID" value="AJF07663.1"/>
    <property type="molecule type" value="Genomic_DNA"/>
</dbReference>
<evidence type="ECO:0000313" key="2">
    <source>
        <dbReference type="EMBL" id="AJF07663.1"/>
    </source>
</evidence>